<dbReference type="InterPro" id="IPR003779">
    <property type="entry name" value="CMD-like"/>
</dbReference>
<dbReference type="AlphaFoldDB" id="A0A3B0RZH7"/>
<dbReference type="EMBL" id="UOEE01000273">
    <property type="protein sequence ID" value="VAV99334.1"/>
    <property type="molecule type" value="Genomic_DNA"/>
</dbReference>
<dbReference type="SUPFAM" id="SSF69118">
    <property type="entry name" value="AhpD-like"/>
    <property type="match status" value="1"/>
</dbReference>
<dbReference type="Gene3D" id="1.20.1290.10">
    <property type="entry name" value="AhpD-like"/>
    <property type="match status" value="1"/>
</dbReference>
<name>A0A3B0RZH7_9ZZZZ</name>
<proteinExistence type="predicted"/>
<feature type="non-terminal residue" evidence="2">
    <location>
        <position position="82"/>
    </location>
</feature>
<organism evidence="2">
    <name type="scientific">hydrothermal vent metagenome</name>
    <dbReference type="NCBI Taxonomy" id="652676"/>
    <lineage>
        <taxon>unclassified sequences</taxon>
        <taxon>metagenomes</taxon>
        <taxon>ecological metagenomes</taxon>
    </lineage>
</organism>
<dbReference type="InterPro" id="IPR004675">
    <property type="entry name" value="AhpD_core"/>
</dbReference>
<protein>
    <recommendedName>
        <fullName evidence="1">Carboxymuconolactone decarboxylase-like domain-containing protein</fullName>
    </recommendedName>
</protein>
<gene>
    <name evidence="2" type="ORF">MNBD_ALPHA06-2080</name>
</gene>
<evidence type="ECO:0000259" key="1">
    <source>
        <dbReference type="Pfam" id="PF02627"/>
    </source>
</evidence>
<dbReference type="Pfam" id="PF02627">
    <property type="entry name" value="CMD"/>
    <property type="match status" value="1"/>
</dbReference>
<sequence length="82" mass="9175">MTHYPSLGPDDRLEELFRRFPRGVAPLIALHDQILRDQDSDLSLAERELIAAFVSGLNACDFCFGAHKLMARAFGVSETLIE</sequence>
<feature type="domain" description="Carboxymuconolactone decarboxylase-like" evidence="1">
    <location>
        <begin position="29"/>
        <end position="79"/>
    </location>
</feature>
<dbReference type="GO" id="GO:0051920">
    <property type="term" value="F:peroxiredoxin activity"/>
    <property type="evidence" value="ECO:0007669"/>
    <property type="project" value="InterPro"/>
</dbReference>
<dbReference type="InterPro" id="IPR029032">
    <property type="entry name" value="AhpD-like"/>
</dbReference>
<reference evidence="2" key="1">
    <citation type="submission" date="2018-06" db="EMBL/GenBank/DDBJ databases">
        <authorList>
            <person name="Zhirakovskaya E."/>
        </authorList>
    </citation>
    <scope>NUCLEOTIDE SEQUENCE</scope>
</reference>
<evidence type="ECO:0000313" key="2">
    <source>
        <dbReference type="EMBL" id="VAV99334.1"/>
    </source>
</evidence>
<dbReference type="NCBIfam" id="TIGR00778">
    <property type="entry name" value="ahpD_dom"/>
    <property type="match status" value="1"/>
</dbReference>
<accession>A0A3B0RZH7</accession>